<reference evidence="1" key="1">
    <citation type="submission" date="2022-08" db="EMBL/GenBank/DDBJ databases">
        <title>Genome sequencing of akame (Lates japonicus).</title>
        <authorList>
            <person name="Hashiguchi Y."/>
            <person name="Takahashi H."/>
        </authorList>
    </citation>
    <scope>NUCLEOTIDE SEQUENCE</scope>
    <source>
        <strain evidence="1">Kochi</strain>
    </source>
</reference>
<proteinExistence type="predicted"/>
<dbReference type="InterPro" id="IPR009079">
    <property type="entry name" value="4_helix_cytokine-like_core"/>
</dbReference>
<dbReference type="AlphaFoldDB" id="A0AAD3RHW6"/>
<name>A0AAD3RHW6_LATJO</name>
<dbReference type="EMBL" id="BRZM01000518">
    <property type="protein sequence ID" value="GLD71114.1"/>
    <property type="molecule type" value="Genomic_DNA"/>
</dbReference>
<comment type="caution">
    <text evidence="1">The sequence shown here is derived from an EMBL/GenBank/DDBJ whole genome shotgun (WGS) entry which is preliminary data.</text>
</comment>
<sequence length="70" mass="8222">VSTNKRADGQLRKYYRRLEKKTLYLTGGAPASWELIRKETKLHLDQLELLVASIRAATRRRRSTPTHHQH</sequence>
<dbReference type="Proteomes" id="UP001279410">
    <property type="component" value="Unassembled WGS sequence"/>
</dbReference>
<feature type="non-terminal residue" evidence="1">
    <location>
        <position position="1"/>
    </location>
</feature>
<evidence type="ECO:0000313" key="2">
    <source>
        <dbReference type="Proteomes" id="UP001279410"/>
    </source>
</evidence>
<gene>
    <name evidence="1" type="ORF">AKAME5_002243500</name>
</gene>
<protein>
    <submittedName>
        <fullName evidence="1">Interferon a3-like isoform X2</fullName>
    </submittedName>
</protein>
<evidence type="ECO:0000313" key="1">
    <source>
        <dbReference type="EMBL" id="GLD71114.1"/>
    </source>
</evidence>
<organism evidence="1 2">
    <name type="scientific">Lates japonicus</name>
    <name type="common">Japanese lates</name>
    <dbReference type="NCBI Taxonomy" id="270547"/>
    <lineage>
        <taxon>Eukaryota</taxon>
        <taxon>Metazoa</taxon>
        <taxon>Chordata</taxon>
        <taxon>Craniata</taxon>
        <taxon>Vertebrata</taxon>
        <taxon>Euteleostomi</taxon>
        <taxon>Actinopterygii</taxon>
        <taxon>Neopterygii</taxon>
        <taxon>Teleostei</taxon>
        <taxon>Neoteleostei</taxon>
        <taxon>Acanthomorphata</taxon>
        <taxon>Carangaria</taxon>
        <taxon>Carangaria incertae sedis</taxon>
        <taxon>Centropomidae</taxon>
        <taxon>Lates</taxon>
    </lineage>
</organism>
<keyword evidence="2" id="KW-1185">Reference proteome</keyword>
<accession>A0AAD3RHW6</accession>
<dbReference type="Gene3D" id="1.20.1250.10">
    <property type="match status" value="1"/>
</dbReference>